<evidence type="ECO:0000313" key="5">
    <source>
        <dbReference type="EMBL" id="SMO46665.1"/>
    </source>
</evidence>
<dbReference type="Proteomes" id="UP000317557">
    <property type="component" value="Unassembled WGS sequence"/>
</dbReference>
<reference evidence="5 6" key="1">
    <citation type="submission" date="2017-05" db="EMBL/GenBank/DDBJ databases">
        <authorList>
            <person name="Varghese N."/>
            <person name="Submissions S."/>
        </authorList>
    </citation>
    <scope>NUCLEOTIDE SEQUENCE [LARGE SCALE GENOMIC DNA]</scope>
    <source>
        <strain evidence="5 6">DSM 21985</strain>
    </source>
</reference>
<keyword evidence="6" id="KW-1185">Reference proteome</keyword>
<feature type="chain" id="PRO_5022165670" evidence="3">
    <location>
        <begin position="23"/>
        <end position="393"/>
    </location>
</feature>
<dbReference type="AlphaFoldDB" id="A0A521BHV0"/>
<organism evidence="5 6">
    <name type="scientific">Gracilimonas mengyeensis</name>
    <dbReference type="NCBI Taxonomy" id="1302730"/>
    <lineage>
        <taxon>Bacteria</taxon>
        <taxon>Pseudomonadati</taxon>
        <taxon>Balneolota</taxon>
        <taxon>Balneolia</taxon>
        <taxon>Balneolales</taxon>
        <taxon>Balneolaceae</taxon>
        <taxon>Gracilimonas</taxon>
    </lineage>
</organism>
<dbReference type="Gene3D" id="1.20.1420.20">
    <property type="entry name" value="M75 peptidase, HXXE motif"/>
    <property type="match status" value="1"/>
</dbReference>
<dbReference type="EMBL" id="FXTP01000002">
    <property type="protein sequence ID" value="SMO46665.1"/>
    <property type="molecule type" value="Genomic_DNA"/>
</dbReference>
<dbReference type="PROSITE" id="PS51257">
    <property type="entry name" value="PROKAR_LIPOPROTEIN"/>
    <property type="match status" value="1"/>
</dbReference>
<dbReference type="InterPro" id="IPR038352">
    <property type="entry name" value="Imelysin_sf"/>
</dbReference>
<dbReference type="Pfam" id="PF09375">
    <property type="entry name" value="Peptidase_M75"/>
    <property type="match status" value="1"/>
</dbReference>
<dbReference type="GO" id="GO:0030313">
    <property type="term" value="C:cell envelope"/>
    <property type="evidence" value="ECO:0007669"/>
    <property type="project" value="UniProtKB-SubCell"/>
</dbReference>
<evidence type="ECO:0000313" key="6">
    <source>
        <dbReference type="Proteomes" id="UP000317557"/>
    </source>
</evidence>
<keyword evidence="2 3" id="KW-0732">Signal</keyword>
<evidence type="ECO:0000256" key="2">
    <source>
        <dbReference type="ARBA" id="ARBA00022729"/>
    </source>
</evidence>
<evidence type="ECO:0000256" key="3">
    <source>
        <dbReference type="SAM" id="SignalP"/>
    </source>
</evidence>
<sequence length="393" mass="43517">MKNLFSVAAMLIVLMISGCSNDQPLRPVVETYADIALANYEDALIDAENLNEVVNTFVENPSPATLDSAKKAWLNARETYGQSEAFRFYGGPIDDENGPEGQLNAWPLDESYIDYVEASPNGEGESVGTNIINSPDEFPEITKELIASLNEQGSETNVSSGYHAVEFLLWGQDVSEGPGGGERPYTDYVTGPEGTHDHQERRATYLTEVTELITDDLQMLVNEWEKGQDNYRAFFTSEEQIETSIGRILNGIGKLSKGELAGERMFVSWDLRSKEDEHSCFSDNTHRDIVTNAIGIRNVLLGEYERIDGTVISGPSVLDVIEDANPELAEELKETVNQSVRLTQQIEPPFDQQILSQEGRQQIMEAINSLRRQGDLIAEAAAILGYNVDPDAI</sequence>
<dbReference type="InterPro" id="IPR018976">
    <property type="entry name" value="Imelysin-like"/>
</dbReference>
<evidence type="ECO:0000259" key="4">
    <source>
        <dbReference type="Pfam" id="PF09375"/>
    </source>
</evidence>
<accession>A0A521BHV0</accession>
<gene>
    <name evidence="5" type="ORF">SAMN06265219_102296</name>
</gene>
<feature type="domain" description="Imelysin-like" evidence="4">
    <location>
        <begin position="36"/>
        <end position="375"/>
    </location>
</feature>
<protein>
    <submittedName>
        <fullName evidence="5">Putative iron-regulated protein</fullName>
    </submittedName>
</protein>
<comment type="subcellular location">
    <subcellularLocation>
        <location evidence="1">Cell envelope</location>
    </subcellularLocation>
</comment>
<feature type="signal peptide" evidence="3">
    <location>
        <begin position="1"/>
        <end position="22"/>
    </location>
</feature>
<name>A0A521BHV0_9BACT</name>
<evidence type="ECO:0000256" key="1">
    <source>
        <dbReference type="ARBA" id="ARBA00004196"/>
    </source>
</evidence>
<dbReference type="RefSeq" id="WP_142453297.1">
    <property type="nucleotide sequence ID" value="NZ_FXTP01000002.1"/>
</dbReference>
<dbReference type="OrthoDB" id="9764688at2"/>
<dbReference type="CDD" id="cd14657">
    <property type="entry name" value="Imelysin_IrpA-like"/>
    <property type="match status" value="1"/>
</dbReference>
<proteinExistence type="predicted"/>